<dbReference type="InterPro" id="IPR027468">
    <property type="entry name" value="Alpha-dystroglycan_domain_2"/>
</dbReference>
<proteinExistence type="predicted"/>
<dbReference type="Proteomes" id="UP000319801">
    <property type="component" value="Unassembled WGS sequence"/>
</dbReference>
<dbReference type="PANTHER" id="PTHR21559:SF22">
    <property type="entry name" value="DYSTROGLYCAN 1"/>
    <property type="match status" value="1"/>
</dbReference>
<keyword evidence="5" id="KW-1185">Reference proteome</keyword>
<gene>
    <name evidence="4" type="ORF">Baya_14821</name>
</gene>
<dbReference type="GO" id="GO:0005615">
    <property type="term" value="C:extracellular space"/>
    <property type="evidence" value="ECO:0007669"/>
    <property type="project" value="TreeGrafter"/>
</dbReference>
<dbReference type="InterPro" id="IPR015919">
    <property type="entry name" value="Cadherin-like_sf"/>
</dbReference>
<name>A0A556V9U5_BAGYA</name>
<comment type="caution">
    <text evidence="4">The sequence shown here is derived from an EMBL/GenBank/DDBJ whole genome shotgun (WGS) entry which is preliminary data.</text>
</comment>
<dbReference type="GO" id="GO:0005604">
    <property type="term" value="C:basement membrane"/>
    <property type="evidence" value="ECO:0007669"/>
    <property type="project" value="TreeGrafter"/>
</dbReference>
<dbReference type="EMBL" id="VCAZ01000178">
    <property type="protein sequence ID" value="TTC88575.1"/>
    <property type="molecule type" value="Genomic_DNA"/>
</dbReference>
<dbReference type="CDD" id="cd11305">
    <property type="entry name" value="alpha_DG_C"/>
    <property type="match status" value="1"/>
</dbReference>
<accession>A0A556V9U5</accession>
<dbReference type="SUPFAM" id="SSF49313">
    <property type="entry name" value="Cadherin-like"/>
    <property type="match status" value="1"/>
</dbReference>
<dbReference type="SUPFAM" id="SSF111006">
    <property type="entry name" value="Dystroglycan, domain 2"/>
    <property type="match status" value="1"/>
</dbReference>
<dbReference type="GO" id="GO:0016203">
    <property type="term" value="P:muscle attachment"/>
    <property type="evidence" value="ECO:0007669"/>
    <property type="project" value="TreeGrafter"/>
</dbReference>
<reference evidence="4 5" key="1">
    <citation type="journal article" date="2019" name="Genome Biol. Evol.">
        <title>Whole-Genome Sequencing of the Giant Devil Catfish, Bagarius yarrelli.</title>
        <authorList>
            <person name="Jiang W."/>
            <person name="Lv Y."/>
            <person name="Cheng L."/>
            <person name="Yang K."/>
            <person name="Chao B."/>
            <person name="Wang X."/>
            <person name="Li Y."/>
            <person name="Pan X."/>
            <person name="You X."/>
            <person name="Zhang Y."/>
            <person name="Yang J."/>
            <person name="Li J."/>
            <person name="Zhang X."/>
            <person name="Liu S."/>
            <person name="Sun C."/>
            <person name="Yang J."/>
            <person name="Shi Q."/>
        </authorList>
    </citation>
    <scope>NUCLEOTIDE SEQUENCE [LARGE SCALE GENOMIC DNA]</scope>
    <source>
        <strain evidence="4">JWS20170419001</strain>
        <tissue evidence="4">Muscle</tissue>
    </source>
</reference>
<organism evidence="4 5">
    <name type="scientific">Bagarius yarrelli</name>
    <name type="common">Goonch</name>
    <name type="synonym">Bagrus yarrelli</name>
    <dbReference type="NCBI Taxonomy" id="175774"/>
    <lineage>
        <taxon>Eukaryota</taxon>
        <taxon>Metazoa</taxon>
        <taxon>Chordata</taxon>
        <taxon>Craniata</taxon>
        <taxon>Vertebrata</taxon>
        <taxon>Euteleostomi</taxon>
        <taxon>Actinopterygii</taxon>
        <taxon>Neopterygii</taxon>
        <taxon>Teleostei</taxon>
        <taxon>Ostariophysi</taxon>
        <taxon>Siluriformes</taxon>
        <taxon>Sisoridae</taxon>
        <taxon>Sisorinae</taxon>
        <taxon>Bagarius</taxon>
    </lineage>
</organism>
<evidence type="ECO:0000256" key="2">
    <source>
        <dbReference type="ARBA" id="ARBA00023136"/>
    </source>
</evidence>
<dbReference type="GO" id="GO:0007411">
    <property type="term" value="P:axon guidance"/>
    <property type="evidence" value="ECO:0007669"/>
    <property type="project" value="TreeGrafter"/>
</dbReference>
<keyword evidence="2" id="KW-0472">Membrane</keyword>
<dbReference type="Gene3D" id="2.60.40.10">
    <property type="entry name" value="Immunoglobulins"/>
    <property type="match status" value="1"/>
</dbReference>
<dbReference type="Gene3D" id="3.30.70.1040">
    <property type="entry name" value="Dystroglycan, domain 2"/>
    <property type="match status" value="1"/>
</dbReference>
<evidence type="ECO:0000313" key="4">
    <source>
        <dbReference type="EMBL" id="TTC88575.1"/>
    </source>
</evidence>
<evidence type="ECO:0000259" key="3">
    <source>
        <dbReference type="Pfam" id="PF18424"/>
    </source>
</evidence>
<dbReference type="OrthoDB" id="5990676at2759"/>
<feature type="domain" description="Alpha-dystroglycan N-terminal" evidence="3">
    <location>
        <begin position="179"/>
        <end position="300"/>
    </location>
</feature>
<dbReference type="Pfam" id="PF18424">
    <property type="entry name" value="a_DG1_N2"/>
    <property type="match status" value="1"/>
</dbReference>
<dbReference type="GO" id="GO:0042383">
    <property type="term" value="C:sarcolemma"/>
    <property type="evidence" value="ECO:0007669"/>
    <property type="project" value="TreeGrafter"/>
</dbReference>
<dbReference type="PANTHER" id="PTHR21559">
    <property type="entry name" value="DYSTROGLYCAN-RELATED"/>
    <property type="match status" value="1"/>
</dbReference>
<dbReference type="AlphaFoldDB" id="A0A556V9U5"/>
<sequence length="418" mass="46066">MSWAIEPIVMELEASMHSTLLSDIQASVSRVSTVPDSVAVVGQMFRMRIPLVSEDCRAIDLEFLKAKWQDAPPLNLSGIGSAAFPEWLFWDGQQCILQGLPLEGDKGLYRFSLSTEALQSHDRSIHSHLLLSGTKLISSSYTNSRQPDVFFITVYPEDQQDIESVSVQTQSNATNVCICSSGQPATVLTIILDADLTKMNSRERLVLLQKMTHFANEPPELMRVMPVINNHFFDMTAFMAGPGNAKKVVENGALLSWKLGCALDQSKLPNISGVQVPAKDGTMSTILGYPVVGWYIVNKKLQMVKRVRRQIHNTPTPVPSQFAPSTHLVPAERIVPGLVSPYIAPSHNLLVNPARGPLPLPVKPTIRMRDHIAYTPVLIQPLPTQILGSTSAPFSSNIDTPWLCGAYCFSYFSNNSQT</sequence>
<dbReference type="GO" id="GO:0021675">
    <property type="term" value="P:nerve development"/>
    <property type="evidence" value="ECO:0007669"/>
    <property type="project" value="TreeGrafter"/>
</dbReference>
<evidence type="ECO:0000313" key="5">
    <source>
        <dbReference type="Proteomes" id="UP000319801"/>
    </source>
</evidence>
<dbReference type="InterPro" id="IPR013783">
    <property type="entry name" value="Ig-like_fold"/>
</dbReference>
<protein>
    <submittedName>
        <fullName evidence="4">Dystroglycan</fullName>
    </submittedName>
</protein>
<dbReference type="GO" id="GO:0016011">
    <property type="term" value="C:dystroglycan complex"/>
    <property type="evidence" value="ECO:0007669"/>
    <property type="project" value="TreeGrafter"/>
</dbReference>
<dbReference type="GO" id="GO:0005509">
    <property type="term" value="F:calcium ion binding"/>
    <property type="evidence" value="ECO:0007669"/>
    <property type="project" value="InterPro"/>
</dbReference>
<comment type="subcellular location">
    <subcellularLocation>
        <location evidence="1">Membrane</location>
    </subcellularLocation>
</comment>
<evidence type="ECO:0000256" key="1">
    <source>
        <dbReference type="ARBA" id="ARBA00004370"/>
    </source>
</evidence>
<dbReference type="GO" id="GO:0002009">
    <property type="term" value="P:morphogenesis of an epithelium"/>
    <property type="evidence" value="ECO:0007669"/>
    <property type="project" value="TreeGrafter"/>
</dbReference>
<dbReference type="InterPro" id="IPR041631">
    <property type="entry name" value="Alpha_DG1_N2"/>
</dbReference>
<dbReference type="GO" id="GO:0043236">
    <property type="term" value="F:laminin binding"/>
    <property type="evidence" value="ECO:0007669"/>
    <property type="project" value="TreeGrafter"/>
</dbReference>